<feature type="transmembrane region" description="Helical" evidence="7">
    <location>
        <begin position="104"/>
        <end position="123"/>
    </location>
</feature>
<accession>A0A8K0JLB0</accession>
<gene>
    <name evidence="8" type="ORF">FFLO_03304</name>
</gene>
<protein>
    <recommendedName>
        <fullName evidence="10">Amino acid transporter</fullName>
    </recommendedName>
</protein>
<proteinExistence type="predicted"/>
<evidence type="ECO:0000256" key="4">
    <source>
        <dbReference type="ARBA" id="ARBA00022989"/>
    </source>
</evidence>
<sequence>MSSAKKDDRSYTGEHTHTSEPDFGTVEAYSHGDEMDRQNKRPMEYDEGEGGDGYSPAAAYGVENVMPRTKSTLNLLLISIIIMSVPYGVGTTFFYSLIQGGPLTVIWCWFIMSFISLCIAASLGEIASRYPTSGGVYYWSYMMSTPKYRALTSYVVGWLSLCGNIIVTLTANFGTTQLILASVNLYYPDYLPKPWHTVLTSWGLIIVVGTIAILGQKALPKVDGFMIVWITAGVLATAITLPVKAASGTRSAAEVFTIWQDQGAGWPRGWSFVMALIQGAYCFSPIGMLASMADEMKTPETSVPIAMVGGVAVNSIFGIVFLLPILFTAGDIGAALLSPTGQPLPALYLQATGGNAAAFGLFFIVLLNGVACGLACSQVSSRCTWAFARDGAIPGSKYLARVSQRHQMPVNAFLLCVVVQVLLSCLYFGSSAAFNAFISVAVICLGTSYVIPVIISVARGRDRLVGAKFYLGRRFGMFCNVITIAWYVFAIPLLSFPTTIPVLANTMNYAAAVYIGFAVLAIVWYLTWGKSHFRGPPELAQIM</sequence>
<feature type="transmembrane region" description="Helical" evidence="7">
    <location>
        <begin position="475"/>
        <end position="495"/>
    </location>
</feature>
<feature type="transmembrane region" description="Helical" evidence="7">
    <location>
        <begin position="305"/>
        <end position="327"/>
    </location>
</feature>
<dbReference type="PANTHER" id="PTHR45649">
    <property type="entry name" value="AMINO-ACID PERMEASE BAT1"/>
    <property type="match status" value="1"/>
</dbReference>
<keyword evidence="9" id="KW-1185">Reference proteome</keyword>
<evidence type="ECO:0000313" key="9">
    <source>
        <dbReference type="Proteomes" id="UP000812966"/>
    </source>
</evidence>
<dbReference type="AlphaFoldDB" id="A0A8K0JLB0"/>
<comment type="caution">
    <text evidence="8">The sequence shown here is derived from an EMBL/GenBank/DDBJ whole genome shotgun (WGS) entry which is preliminary data.</text>
</comment>
<evidence type="ECO:0000256" key="1">
    <source>
        <dbReference type="ARBA" id="ARBA00004141"/>
    </source>
</evidence>
<evidence type="ECO:0000256" key="3">
    <source>
        <dbReference type="ARBA" id="ARBA00022692"/>
    </source>
</evidence>
<feature type="compositionally biased region" description="Basic and acidic residues" evidence="6">
    <location>
        <begin position="30"/>
        <end position="44"/>
    </location>
</feature>
<dbReference type="EMBL" id="JABELV010000059">
    <property type="protein sequence ID" value="KAG7544343.1"/>
    <property type="molecule type" value="Genomic_DNA"/>
</dbReference>
<reference evidence="8" key="1">
    <citation type="submission" date="2020-04" db="EMBL/GenBank/DDBJ databases">
        <title>Analysis of mating type loci in Filobasidium floriforme.</title>
        <authorList>
            <person name="Nowrousian M."/>
        </authorList>
    </citation>
    <scope>NUCLEOTIDE SEQUENCE</scope>
    <source>
        <strain evidence="8">CBS 6242</strain>
    </source>
</reference>
<dbReference type="GO" id="GO:0022857">
    <property type="term" value="F:transmembrane transporter activity"/>
    <property type="evidence" value="ECO:0007669"/>
    <property type="project" value="InterPro"/>
</dbReference>
<evidence type="ECO:0008006" key="10">
    <source>
        <dbReference type="Google" id="ProtNLM"/>
    </source>
</evidence>
<dbReference type="PROSITE" id="PS00218">
    <property type="entry name" value="AMINO_ACID_PERMEASE_1"/>
    <property type="match status" value="1"/>
</dbReference>
<feature type="transmembrane region" description="Helical" evidence="7">
    <location>
        <begin position="347"/>
        <end position="376"/>
    </location>
</feature>
<feature type="transmembrane region" description="Helical" evidence="7">
    <location>
        <begin position="436"/>
        <end position="455"/>
    </location>
</feature>
<feature type="transmembrane region" description="Helical" evidence="7">
    <location>
        <begin position="269"/>
        <end position="293"/>
    </location>
</feature>
<dbReference type="Pfam" id="PF13520">
    <property type="entry name" value="AA_permease_2"/>
    <property type="match status" value="1"/>
</dbReference>
<dbReference type="Proteomes" id="UP000812966">
    <property type="component" value="Unassembled WGS sequence"/>
</dbReference>
<feature type="transmembrane region" description="Helical" evidence="7">
    <location>
        <begin position="226"/>
        <end position="243"/>
    </location>
</feature>
<evidence type="ECO:0000256" key="5">
    <source>
        <dbReference type="ARBA" id="ARBA00023136"/>
    </source>
</evidence>
<keyword evidence="2" id="KW-0813">Transport</keyword>
<keyword evidence="4 7" id="KW-1133">Transmembrane helix</keyword>
<feature type="transmembrane region" description="Helical" evidence="7">
    <location>
        <begin position="410"/>
        <end position="430"/>
    </location>
</feature>
<name>A0A8K0JLB0_9TREE</name>
<evidence type="ECO:0000313" key="8">
    <source>
        <dbReference type="EMBL" id="KAG7544343.1"/>
    </source>
</evidence>
<feature type="transmembrane region" description="Helical" evidence="7">
    <location>
        <begin position="194"/>
        <end position="214"/>
    </location>
</feature>
<keyword evidence="3 7" id="KW-0812">Transmembrane</keyword>
<dbReference type="PANTHER" id="PTHR45649:SF3">
    <property type="entry name" value="POLYAMINE TRANSPORTER TPO5"/>
    <property type="match status" value="1"/>
</dbReference>
<feature type="transmembrane region" description="Helical" evidence="7">
    <location>
        <begin position="151"/>
        <end position="174"/>
    </location>
</feature>
<dbReference type="PIRSF" id="PIRSF006060">
    <property type="entry name" value="AA_transporter"/>
    <property type="match status" value="1"/>
</dbReference>
<keyword evidence="5 7" id="KW-0472">Membrane</keyword>
<feature type="compositionally biased region" description="Basic and acidic residues" evidence="6">
    <location>
        <begin position="1"/>
        <end position="20"/>
    </location>
</feature>
<feature type="transmembrane region" description="Helical" evidence="7">
    <location>
        <begin position="75"/>
        <end position="98"/>
    </location>
</feature>
<comment type="subcellular location">
    <subcellularLocation>
        <location evidence="1">Membrane</location>
        <topology evidence="1">Multi-pass membrane protein</topology>
    </subcellularLocation>
</comment>
<evidence type="ECO:0000256" key="7">
    <source>
        <dbReference type="SAM" id="Phobius"/>
    </source>
</evidence>
<organism evidence="8 9">
    <name type="scientific">Filobasidium floriforme</name>
    <dbReference type="NCBI Taxonomy" id="5210"/>
    <lineage>
        <taxon>Eukaryota</taxon>
        <taxon>Fungi</taxon>
        <taxon>Dikarya</taxon>
        <taxon>Basidiomycota</taxon>
        <taxon>Agaricomycotina</taxon>
        <taxon>Tremellomycetes</taxon>
        <taxon>Filobasidiales</taxon>
        <taxon>Filobasidiaceae</taxon>
        <taxon>Filobasidium</taxon>
    </lineage>
</organism>
<dbReference type="InterPro" id="IPR002293">
    <property type="entry name" value="AA/rel_permease1"/>
</dbReference>
<evidence type="ECO:0000256" key="2">
    <source>
        <dbReference type="ARBA" id="ARBA00022448"/>
    </source>
</evidence>
<feature type="region of interest" description="Disordered" evidence="6">
    <location>
        <begin position="1"/>
        <end position="51"/>
    </location>
</feature>
<dbReference type="GO" id="GO:0016020">
    <property type="term" value="C:membrane"/>
    <property type="evidence" value="ECO:0007669"/>
    <property type="project" value="UniProtKB-SubCell"/>
</dbReference>
<dbReference type="Gene3D" id="1.20.1740.10">
    <property type="entry name" value="Amino acid/polyamine transporter I"/>
    <property type="match status" value="1"/>
</dbReference>
<dbReference type="InterPro" id="IPR004840">
    <property type="entry name" value="Amino_acid_permease_CS"/>
</dbReference>
<dbReference type="OrthoDB" id="4476201at2759"/>
<feature type="transmembrane region" description="Helical" evidence="7">
    <location>
        <begin position="507"/>
        <end position="526"/>
    </location>
</feature>
<evidence type="ECO:0000256" key="6">
    <source>
        <dbReference type="SAM" id="MobiDB-lite"/>
    </source>
</evidence>
<dbReference type="GO" id="GO:0006865">
    <property type="term" value="P:amino acid transport"/>
    <property type="evidence" value="ECO:0007669"/>
    <property type="project" value="InterPro"/>
</dbReference>